<evidence type="ECO:0000313" key="4">
    <source>
        <dbReference type="Proteomes" id="UP000623129"/>
    </source>
</evidence>
<protein>
    <submittedName>
        <fullName evidence="3">Uncharacterized protein</fullName>
    </submittedName>
</protein>
<evidence type="ECO:0000256" key="1">
    <source>
        <dbReference type="SAM" id="Coils"/>
    </source>
</evidence>
<feature type="compositionally biased region" description="Basic and acidic residues" evidence="2">
    <location>
        <begin position="376"/>
        <end position="390"/>
    </location>
</feature>
<accession>A0A833VFV8</accession>
<dbReference type="EMBL" id="SWLB01000026">
    <property type="protein sequence ID" value="KAF3321868.1"/>
    <property type="molecule type" value="Genomic_DNA"/>
</dbReference>
<dbReference type="PANTHER" id="PTHR31016:SF15">
    <property type="entry name" value="KINESIN-LIKE PROTEIN"/>
    <property type="match status" value="1"/>
</dbReference>
<feature type="region of interest" description="Disordered" evidence="2">
    <location>
        <begin position="348"/>
        <end position="398"/>
    </location>
</feature>
<keyword evidence="4" id="KW-1185">Reference proteome</keyword>
<keyword evidence="1" id="KW-0175">Coiled coil</keyword>
<reference evidence="3" key="1">
    <citation type="submission" date="2020-01" db="EMBL/GenBank/DDBJ databases">
        <title>Genome sequence of Kobresia littledalei, the first chromosome-level genome in the family Cyperaceae.</title>
        <authorList>
            <person name="Qu G."/>
        </authorList>
    </citation>
    <scope>NUCLEOTIDE SEQUENCE</scope>
    <source>
        <strain evidence="3">C.B.Clarke</strain>
        <tissue evidence="3">Leaf</tissue>
    </source>
</reference>
<gene>
    <name evidence="3" type="ORF">FCM35_KLT14084</name>
</gene>
<name>A0A833VFV8_9POAL</name>
<dbReference type="OrthoDB" id="1924603at2759"/>
<feature type="compositionally biased region" description="Polar residues" evidence="2">
    <location>
        <begin position="350"/>
        <end position="374"/>
    </location>
</feature>
<feature type="coiled-coil region" evidence="1">
    <location>
        <begin position="243"/>
        <end position="270"/>
    </location>
</feature>
<organism evidence="3 4">
    <name type="scientific">Carex littledalei</name>
    <dbReference type="NCBI Taxonomy" id="544730"/>
    <lineage>
        <taxon>Eukaryota</taxon>
        <taxon>Viridiplantae</taxon>
        <taxon>Streptophyta</taxon>
        <taxon>Embryophyta</taxon>
        <taxon>Tracheophyta</taxon>
        <taxon>Spermatophyta</taxon>
        <taxon>Magnoliopsida</taxon>
        <taxon>Liliopsida</taxon>
        <taxon>Poales</taxon>
        <taxon>Cyperaceae</taxon>
        <taxon>Cyperoideae</taxon>
        <taxon>Cariceae</taxon>
        <taxon>Carex</taxon>
        <taxon>Carex subgen. Euthyceras</taxon>
    </lineage>
</organism>
<dbReference type="Proteomes" id="UP000623129">
    <property type="component" value="Unassembled WGS sequence"/>
</dbReference>
<proteinExistence type="predicted"/>
<evidence type="ECO:0000313" key="3">
    <source>
        <dbReference type="EMBL" id="KAF3321868.1"/>
    </source>
</evidence>
<sequence length="398" mass="44667">MAYRRKQVMTRSATFVDDYRSYRDRTDDSDSSTSSLAAQAIRASALHRDSSLSSAYADAAFTASSDRGINQNQVQAVDTHEYTSIKSLNDNEQKNGFWGVLARKAKSMLDENGNPQKDDELPQPVDDSTQPSQSRWSYERLKKQDNPAFQKGSEALKDIGGKIKNALEEGLTMVENRTADIIQETKKLQIRRKGGNLNLQNVDSSSGNLNSPMSPAEQENQLKASRDMANVMAAKAKLLLRELKTVKADLAFAKLRCSQLEEENRVLREGREKGKTSEDEDLIRVQLETLLAEKARLAHENSVYARENRFLREIVEFHQFNSDDVVSLQGDFEEDNDDIDLELPSHFHEPSSSQLTTVAESQNPESNSEVTANSLDRYDVETPVVEREEPSPPPILPA</sequence>
<comment type="caution">
    <text evidence="3">The sequence shown here is derived from an EMBL/GenBank/DDBJ whole genome shotgun (WGS) entry which is preliminary data.</text>
</comment>
<dbReference type="PANTHER" id="PTHR31016">
    <property type="entry name" value="OS04G0228100 PROTEIN"/>
    <property type="match status" value="1"/>
</dbReference>
<dbReference type="AlphaFoldDB" id="A0A833VFV8"/>
<feature type="compositionally biased region" description="Polar residues" evidence="2">
    <location>
        <begin position="126"/>
        <end position="136"/>
    </location>
</feature>
<feature type="region of interest" description="Disordered" evidence="2">
    <location>
        <begin position="110"/>
        <end position="151"/>
    </location>
</feature>
<evidence type="ECO:0000256" key="2">
    <source>
        <dbReference type="SAM" id="MobiDB-lite"/>
    </source>
</evidence>